<dbReference type="InterPro" id="IPR017871">
    <property type="entry name" value="ABC_transporter-like_CS"/>
</dbReference>
<comment type="similarity">
    <text evidence="1">Belongs to the ABC transporter superfamily.</text>
</comment>
<dbReference type="InterPro" id="IPR052156">
    <property type="entry name" value="BCAA_Transport_ATP-bd_LivF"/>
</dbReference>
<evidence type="ECO:0000256" key="5">
    <source>
        <dbReference type="ARBA" id="ARBA00022970"/>
    </source>
</evidence>
<reference evidence="7" key="1">
    <citation type="journal article" date="2020" name="mSystems">
        <title>Genome- and Community-Level Interaction Insights into Carbon Utilization and Element Cycling Functions of Hydrothermarchaeota in Hydrothermal Sediment.</title>
        <authorList>
            <person name="Zhou Z."/>
            <person name="Liu Y."/>
            <person name="Xu W."/>
            <person name="Pan J."/>
            <person name="Luo Z.H."/>
            <person name="Li M."/>
        </authorList>
    </citation>
    <scope>NUCLEOTIDE SEQUENCE [LARGE SCALE GENOMIC DNA]</scope>
    <source>
        <strain evidence="7">SpSt-34</strain>
    </source>
</reference>
<dbReference type="PROSITE" id="PS00211">
    <property type="entry name" value="ABC_TRANSPORTER_1"/>
    <property type="match status" value="1"/>
</dbReference>
<dbReference type="InterPro" id="IPR003439">
    <property type="entry name" value="ABC_transporter-like_ATP-bd"/>
</dbReference>
<proteinExistence type="inferred from homology"/>
<name>A0A7C2K0R9_UNCW3</name>
<protein>
    <submittedName>
        <fullName evidence="7">ABC transporter ATP-binding protein</fullName>
    </submittedName>
</protein>
<evidence type="ECO:0000256" key="2">
    <source>
        <dbReference type="ARBA" id="ARBA00022448"/>
    </source>
</evidence>
<evidence type="ECO:0000256" key="3">
    <source>
        <dbReference type="ARBA" id="ARBA00022741"/>
    </source>
</evidence>
<keyword evidence="4 7" id="KW-0067">ATP-binding</keyword>
<dbReference type="GO" id="GO:0015807">
    <property type="term" value="P:L-amino acid transport"/>
    <property type="evidence" value="ECO:0007669"/>
    <property type="project" value="TreeGrafter"/>
</dbReference>
<dbReference type="PANTHER" id="PTHR43820:SF4">
    <property type="entry name" value="HIGH-AFFINITY BRANCHED-CHAIN AMINO ACID TRANSPORT ATP-BINDING PROTEIN LIVF"/>
    <property type="match status" value="1"/>
</dbReference>
<dbReference type="Gene3D" id="3.40.50.300">
    <property type="entry name" value="P-loop containing nucleotide triphosphate hydrolases"/>
    <property type="match status" value="1"/>
</dbReference>
<gene>
    <name evidence="7" type="ORF">ENQ77_01605</name>
</gene>
<dbReference type="SMART" id="SM00382">
    <property type="entry name" value="AAA"/>
    <property type="match status" value="1"/>
</dbReference>
<dbReference type="InterPro" id="IPR003593">
    <property type="entry name" value="AAA+_ATPase"/>
</dbReference>
<keyword evidence="2" id="KW-0813">Transport</keyword>
<dbReference type="GO" id="GO:0016887">
    <property type="term" value="F:ATP hydrolysis activity"/>
    <property type="evidence" value="ECO:0007669"/>
    <property type="project" value="InterPro"/>
</dbReference>
<sequence length="234" mass="26293">MLIVEELDVNYGGLEILKNINLKIEKREIVALIGANGAGKTTLLNTISGFVKPKNGKIYFEGLDITRLLPHEIVEIGIAHVPEGRRIFPELTVIDNLILGAFPRRARRFVDENLKFVFFLFPRLEERKKQIAKTLSGGEQQMLSIGRGLMSAPKILLLDEISLGLAPVIINSLYKALKIIREKGIAILFVEQNVRKSLEEADRAYILEGGKIVLSDSCHNLKNHHKVKELYFGV</sequence>
<feature type="domain" description="ABC transporter" evidence="6">
    <location>
        <begin position="2"/>
        <end position="234"/>
    </location>
</feature>
<dbReference type="InterPro" id="IPR027417">
    <property type="entry name" value="P-loop_NTPase"/>
</dbReference>
<dbReference type="AlphaFoldDB" id="A0A7C2K0R9"/>
<dbReference type="GO" id="GO:0015658">
    <property type="term" value="F:branched-chain amino acid transmembrane transporter activity"/>
    <property type="evidence" value="ECO:0007669"/>
    <property type="project" value="TreeGrafter"/>
</dbReference>
<dbReference type="GO" id="GO:0005524">
    <property type="term" value="F:ATP binding"/>
    <property type="evidence" value="ECO:0007669"/>
    <property type="project" value="UniProtKB-KW"/>
</dbReference>
<dbReference type="Pfam" id="PF00005">
    <property type="entry name" value="ABC_tran"/>
    <property type="match status" value="1"/>
</dbReference>
<dbReference type="PANTHER" id="PTHR43820">
    <property type="entry name" value="HIGH-AFFINITY BRANCHED-CHAIN AMINO ACID TRANSPORT ATP-BINDING PROTEIN LIVF"/>
    <property type="match status" value="1"/>
</dbReference>
<accession>A0A7C2K0R9</accession>
<evidence type="ECO:0000259" key="6">
    <source>
        <dbReference type="PROSITE" id="PS50893"/>
    </source>
</evidence>
<comment type="caution">
    <text evidence="7">The sequence shown here is derived from an EMBL/GenBank/DDBJ whole genome shotgun (WGS) entry which is preliminary data.</text>
</comment>
<dbReference type="PROSITE" id="PS50893">
    <property type="entry name" value="ABC_TRANSPORTER_2"/>
    <property type="match status" value="1"/>
</dbReference>
<dbReference type="CDD" id="cd03224">
    <property type="entry name" value="ABC_TM1139_LivF_branched"/>
    <property type="match status" value="1"/>
</dbReference>
<dbReference type="EMBL" id="DSOL01000042">
    <property type="protein sequence ID" value="HEN27366.1"/>
    <property type="molecule type" value="Genomic_DNA"/>
</dbReference>
<dbReference type="SUPFAM" id="SSF52540">
    <property type="entry name" value="P-loop containing nucleoside triphosphate hydrolases"/>
    <property type="match status" value="1"/>
</dbReference>
<evidence type="ECO:0000256" key="1">
    <source>
        <dbReference type="ARBA" id="ARBA00005417"/>
    </source>
</evidence>
<evidence type="ECO:0000313" key="7">
    <source>
        <dbReference type="EMBL" id="HEN27366.1"/>
    </source>
</evidence>
<keyword evidence="5" id="KW-0029">Amino-acid transport</keyword>
<keyword evidence="3" id="KW-0547">Nucleotide-binding</keyword>
<organism evidence="7">
    <name type="scientific">candidate division WOR-3 bacterium</name>
    <dbReference type="NCBI Taxonomy" id="2052148"/>
    <lineage>
        <taxon>Bacteria</taxon>
        <taxon>Bacteria division WOR-3</taxon>
    </lineage>
</organism>
<evidence type="ECO:0000256" key="4">
    <source>
        <dbReference type="ARBA" id="ARBA00022840"/>
    </source>
</evidence>